<dbReference type="KEGG" id="ttf:THTE_0533"/>
<evidence type="ECO:0008006" key="3">
    <source>
        <dbReference type="Google" id="ProtNLM"/>
    </source>
</evidence>
<dbReference type="OrthoDB" id="231899at2"/>
<reference evidence="1 2" key="1">
    <citation type="journal article" name="Front. Microbiol.">
        <title>Sugar Metabolism of the First Thermophilic Planctomycete Thermogutta terrifontis: Comparative Genomic and Transcriptomic Approaches.</title>
        <authorList>
            <person name="Elcheninov A.G."/>
            <person name="Menzel P."/>
            <person name="Gudbergsdottir S.R."/>
            <person name="Slesarev A.I."/>
            <person name="Kadnikov V.V."/>
            <person name="Krogh A."/>
            <person name="Bonch-Osmolovskaya E.A."/>
            <person name="Peng X."/>
            <person name="Kublanov I.V."/>
        </authorList>
    </citation>
    <scope>NUCLEOTIDE SEQUENCE [LARGE SCALE GENOMIC DNA]</scope>
    <source>
        <strain evidence="1 2">R1</strain>
    </source>
</reference>
<dbReference type="EMBL" id="CP018477">
    <property type="protein sequence ID" value="ASV73135.1"/>
    <property type="molecule type" value="Genomic_DNA"/>
</dbReference>
<organism evidence="1 2">
    <name type="scientific">Thermogutta terrifontis</name>
    <dbReference type="NCBI Taxonomy" id="1331910"/>
    <lineage>
        <taxon>Bacteria</taxon>
        <taxon>Pseudomonadati</taxon>
        <taxon>Planctomycetota</taxon>
        <taxon>Planctomycetia</taxon>
        <taxon>Pirellulales</taxon>
        <taxon>Thermoguttaceae</taxon>
        <taxon>Thermogutta</taxon>
    </lineage>
</organism>
<dbReference type="AlphaFoldDB" id="A0A286RB06"/>
<dbReference type="Proteomes" id="UP000215086">
    <property type="component" value="Chromosome"/>
</dbReference>
<gene>
    <name evidence="1" type="ORF">THTE_0533</name>
</gene>
<protein>
    <recommendedName>
        <fullName evidence="3">Phage major capsid protein</fullName>
    </recommendedName>
</protein>
<accession>A0A286RB06</accession>
<keyword evidence="2" id="KW-1185">Reference proteome</keyword>
<dbReference type="RefSeq" id="WP_095413831.1">
    <property type="nucleotide sequence ID" value="NZ_CP018477.1"/>
</dbReference>
<dbReference type="InterPro" id="IPR053738">
    <property type="entry name" value="Lambda_capsid_assembly"/>
</dbReference>
<evidence type="ECO:0000313" key="2">
    <source>
        <dbReference type="Proteomes" id="UP000215086"/>
    </source>
</evidence>
<dbReference type="Pfam" id="PF25209">
    <property type="entry name" value="Phage_capsid_4"/>
    <property type="match status" value="1"/>
</dbReference>
<proteinExistence type="predicted"/>
<evidence type="ECO:0000313" key="1">
    <source>
        <dbReference type="EMBL" id="ASV73135.1"/>
    </source>
</evidence>
<name>A0A286RB06_9BACT</name>
<dbReference type="Gene3D" id="3.90.1690.10">
    <property type="entry name" value="phage-related protein like domain"/>
    <property type="match status" value="1"/>
</dbReference>
<sequence>MPAISYRELRRRYDLDGPQKTVAHLAEALQQGHLQPEDFSLRDLAEALIPDGHQWVKTLDPRQAGPVTLLEAGDAVDVTAFLNVIGQVIYSKILQAYQHEAFIASRLVQTIPTRFDSEKLPAMASVPDTLTEVHPGMPYPQVGFGESYVETPATTKHGLIVPITREAIFFDRTHLVLRQAAEVGQTLGRRKESRILDVVLGAVNTYKHNGVNYNTYYAANDNGPWVNALGQNPLQDWISVDKAEKLFAQMKDPITNEPILIRPNTVLVPTALRHTARRIFHATTITFSADGSPSATTSPNPLADYRVFDSQLLYQRIVASGVSPTAAETWWFLGDFARAFAYMENWPLTVTQSAPGSEADFTQDIVVRFKASERGTPAVLDPRYVVRCTA</sequence>